<dbReference type="PROSITE" id="PS51318">
    <property type="entry name" value="TAT"/>
    <property type="match status" value="1"/>
</dbReference>
<evidence type="ECO:0000313" key="2">
    <source>
        <dbReference type="Proteomes" id="UP000597886"/>
    </source>
</evidence>
<dbReference type="InterPro" id="IPR008311">
    <property type="entry name" value="UCP028101"/>
</dbReference>
<dbReference type="AlphaFoldDB" id="A0AA90YZP4"/>
<reference evidence="1" key="1">
    <citation type="submission" date="2019-12" db="EMBL/GenBank/DDBJ databases">
        <title>Ruegeria JWLKs population differentiation of coral mucus and skeleton niches.</title>
        <authorList>
            <person name="Luo D."/>
        </authorList>
    </citation>
    <scope>NUCLEOTIDE SEQUENCE</scope>
    <source>
        <strain evidence="1">HKCCD6181</strain>
    </source>
</reference>
<dbReference type="RefSeq" id="WP_171329399.1">
    <property type="nucleotide sequence ID" value="NZ_WVRA01000002.1"/>
</dbReference>
<dbReference type="Pfam" id="PF07433">
    <property type="entry name" value="DUF1513"/>
    <property type="match status" value="1"/>
</dbReference>
<protein>
    <submittedName>
        <fullName evidence="1">DUF1513 domain-containing protein</fullName>
    </submittedName>
</protein>
<proteinExistence type="predicted"/>
<gene>
    <name evidence="1" type="ORF">GS634_07845</name>
</gene>
<dbReference type="PIRSF" id="PIRSF028101">
    <property type="entry name" value="UCP028101"/>
    <property type="match status" value="1"/>
</dbReference>
<comment type="caution">
    <text evidence="1">The sequence shown here is derived from an EMBL/GenBank/DDBJ whole genome shotgun (WGS) entry which is preliminary data.</text>
</comment>
<name>A0AA90YZP4_9RHOB</name>
<dbReference type="Gene3D" id="2.130.10.10">
    <property type="entry name" value="YVTN repeat-like/Quinoprotein amine dehydrogenase"/>
    <property type="match status" value="1"/>
</dbReference>
<evidence type="ECO:0000313" key="1">
    <source>
        <dbReference type="EMBL" id="NOE18036.1"/>
    </source>
</evidence>
<organism evidence="1 2">
    <name type="scientific">Ruegeria atlantica</name>
    <dbReference type="NCBI Taxonomy" id="81569"/>
    <lineage>
        <taxon>Bacteria</taxon>
        <taxon>Pseudomonadati</taxon>
        <taxon>Pseudomonadota</taxon>
        <taxon>Alphaproteobacteria</taxon>
        <taxon>Rhodobacterales</taxon>
        <taxon>Roseobacteraceae</taxon>
        <taxon>Ruegeria</taxon>
    </lineage>
</organism>
<dbReference type="EMBL" id="WVRA01000002">
    <property type="protein sequence ID" value="NOE18036.1"/>
    <property type="molecule type" value="Genomic_DNA"/>
</dbReference>
<dbReference type="Proteomes" id="UP000597886">
    <property type="component" value="Unassembled WGS sequence"/>
</dbReference>
<sequence length="361" mass="38064">MTSRRRFLAGLAATSLPPIHGWASVGRPEFLAAGLFPDGSYRLAGLDAQGTLLFSVPLPARGHAAAAHPVKAQAVAFARRPGTFAVVIDCVTGSPIARLTAPEGRHFYGHGTFSADGAIFFATENDFEAGEGIIGVWDAETFARLGEFPSGGVGPHDMRLMPGGKTLVIANGGIETHPETGRTKLNLPTMKPNLTYLSLSGLVQEQVSLTPALHKNSIRHLAVRRDGLVGFAMQWQGSKAEHPPLLGLHRQGETPHLLSAPEQDQSTLRGYAGSIAFSADGATVAITCPRGNALHRFDVASGTFSDAFEVEDVCGLGSGPNGLVFTTGTGVFGALATAHPEIRTRAKCQWDNHLVRITPPA</sequence>
<dbReference type="InterPro" id="IPR011044">
    <property type="entry name" value="Quino_amine_DH_bsu"/>
</dbReference>
<dbReference type="SUPFAM" id="SSF50969">
    <property type="entry name" value="YVTN repeat-like/Quinoprotein amine dehydrogenase"/>
    <property type="match status" value="1"/>
</dbReference>
<dbReference type="InterPro" id="IPR015943">
    <property type="entry name" value="WD40/YVTN_repeat-like_dom_sf"/>
</dbReference>
<accession>A0AA90YZP4</accession>
<dbReference type="InterPro" id="IPR006311">
    <property type="entry name" value="TAT_signal"/>
</dbReference>